<dbReference type="Proteomes" id="UP000440367">
    <property type="component" value="Unassembled WGS sequence"/>
</dbReference>
<reference evidence="28 29" key="1">
    <citation type="submission" date="2018-09" db="EMBL/GenBank/DDBJ databases">
        <title>Genomic investigation of the strawberry pathogen Phytophthora fragariae indicates pathogenicity is determined by transcriptional variation in three key races.</title>
        <authorList>
            <person name="Adams T.M."/>
            <person name="Armitage A.D."/>
            <person name="Sobczyk M.K."/>
            <person name="Bates H.J."/>
            <person name="Dunwell J.M."/>
            <person name="Nellist C.F."/>
            <person name="Harrison R.J."/>
        </authorList>
    </citation>
    <scope>NUCLEOTIDE SEQUENCE [LARGE SCALE GENOMIC DNA]</scope>
    <source>
        <strain evidence="20 24">A4</strain>
        <strain evidence="19 25">BC-1</strain>
        <strain evidence="18 29">BC-23</strain>
        <strain evidence="17 23">NOV-27</strain>
        <strain evidence="16 26">NOV-5</strain>
        <strain evidence="15 27">NOV-71</strain>
        <strain evidence="21 30">NOV-77</strain>
        <strain evidence="12 22">NOV-9</strain>
        <strain evidence="14 31">ONT-3</strain>
        <strain evidence="13 28">SCRP245</strain>
    </source>
</reference>
<evidence type="ECO:0000313" key="27">
    <source>
        <dbReference type="Proteomes" id="UP000441208"/>
    </source>
</evidence>
<feature type="transmembrane region" description="Helical" evidence="10">
    <location>
        <begin position="342"/>
        <end position="360"/>
    </location>
</feature>
<dbReference type="Proteomes" id="UP000441208">
    <property type="component" value="Unassembled WGS sequence"/>
</dbReference>
<comment type="caution">
    <text evidence="13">The sequence shown here is derived from an EMBL/GenBank/DDBJ whole genome shotgun (WGS) entry which is preliminary data.</text>
</comment>
<feature type="transmembrane region" description="Helical" evidence="10">
    <location>
        <begin position="250"/>
        <end position="270"/>
    </location>
</feature>
<evidence type="ECO:0000313" key="22">
    <source>
        <dbReference type="Proteomes" id="UP000429523"/>
    </source>
</evidence>
<name>A0A6A3JT15_9STRA</name>
<evidence type="ECO:0000256" key="5">
    <source>
        <dbReference type="ARBA" id="ARBA00022729"/>
    </source>
</evidence>
<dbReference type="Proteomes" id="UP000433483">
    <property type="component" value="Unassembled WGS sequence"/>
</dbReference>
<dbReference type="Proteomes" id="UP000429523">
    <property type="component" value="Unassembled WGS sequence"/>
</dbReference>
<feature type="transmembrane region" description="Helical" evidence="10">
    <location>
        <begin position="285"/>
        <end position="307"/>
    </location>
</feature>
<feature type="chain" id="PRO_5036164625" evidence="11">
    <location>
        <begin position="20"/>
        <end position="396"/>
    </location>
</feature>
<dbReference type="EMBL" id="QXGD01000763">
    <property type="protein sequence ID" value="KAE9225535.1"/>
    <property type="molecule type" value="Genomic_DNA"/>
</dbReference>
<organism evidence="13 28">
    <name type="scientific">Phytophthora fragariae</name>
    <dbReference type="NCBI Taxonomy" id="53985"/>
    <lineage>
        <taxon>Eukaryota</taxon>
        <taxon>Sar</taxon>
        <taxon>Stramenopiles</taxon>
        <taxon>Oomycota</taxon>
        <taxon>Peronosporomycetes</taxon>
        <taxon>Peronosporales</taxon>
        <taxon>Peronosporaceae</taxon>
        <taxon>Phytophthora</taxon>
    </lineage>
</organism>
<evidence type="ECO:0000313" key="20">
    <source>
        <dbReference type="EMBL" id="KAE9305740.1"/>
    </source>
</evidence>
<dbReference type="GO" id="GO:0008250">
    <property type="term" value="C:oligosaccharyltransferase complex"/>
    <property type="evidence" value="ECO:0007669"/>
    <property type="project" value="TreeGrafter"/>
</dbReference>
<proteinExistence type="inferred from homology"/>
<evidence type="ECO:0000313" key="28">
    <source>
        <dbReference type="Proteomes" id="UP000460718"/>
    </source>
</evidence>
<evidence type="ECO:0000313" key="31">
    <source>
        <dbReference type="Proteomes" id="UP000488956"/>
    </source>
</evidence>
<dbReference type="EMBL" id="QXGC01000988">
    <property type="protein sequence ID" value="KAE9214398.1"/>
    <property type="molecule type" value="Genomic_DNA"/>
</dbReference>
<keyword evidence="5 11" id="KW-0732">Signal</keyword>
<evidence type="ECO:0000313" key="12">
    <source>
        <dbReference type="EMBL" id="KAE8935886.1"/>
    </source>
</evidence>
<dbReference type="GO" id="GO:0018279">
    <property type="term" value="P:protein N-linked glycosylation via asparagine"/>
    <property type="evidence" value="ECO:0007669"/>
    <property type="project" value="TreeGrafter"/>
</dbReference>
<evidence type="ECO:0000313" key="17">
    <source>
        <dbReference type="EMBL" id="KAE9206634.1"/>
    </source>
</evidence>
<feature type="signal peptide" evidence="11">
    <location>
        <begin position="1"/>
        <end position="19"/>
    </location>
</feature>
<evidence type="ECO:0000256" key="4">
    <source>
        <dbReference type="ARBA" id="ARBA00022692"/>
    </source>
</evidence>
<evidence type="ECO:0000313" key="24">
    <source>
        <dbReference type="Proteomes" id="UP000437068"/>
    </source>
</evidence>
<dbReference type="PANTHER" id="PTHR12692">
    <property type="entry name" value="DOLICHYL-DIPHOSPHOOLIGOSACCHARIDE--PROTEIN GLYCOSYLTRANSFERASE-RELATED"/>
    <property type="match status" value="1"/>
</dbReference>
<dbReference type="AlphaFoldDB" id="A0A6A3JT15"/>
<evidence type="ECO:0000313" key="13">
    <source>
        <dbReference type="EMBL" id="KAE8998486.1"/>
    </source>
</evidence>
<evidence type="ECO:0000256" key="10">
    <source>
        <dbReference type="SAM" id="Phobius"/>
    </source>
</evidence>
<dbReference type="EMBL" id="QXFW01000999">
    <property type="protein sequence ID" value="KAE8998486.1"/>
    <property type="molecule type" value="Genomic_DNA"/>
</dbReference>
<keyword evidence="8 10" id="KW-0472">Membrane</keyword>
<evidence type="ECO:0000313" key="14">
    <source>
        <dbReference type="EMBL" id="KAE9098513.1"/>
    </source>
</evidence>
<dbReference type="EMBL" id="QXFZ01000674">
    <property type="protein sequence ID" value="KAE9108443.1"/>
    <property type="molecule type" value="Genomic_DNA"/>
</dbReference>
<evidence type="ECO:0000313" key="21">
    <source>
        <dbReference type="EMBL" id="KAE9331768.1"/>
    </source>
</evidence>
<evidence type="ECO:0000313" key="25">
    <source>
        <dbReference type="Proteomes" id="UP000440367"/>
    </source>
</evidence>
<dbReference type="Proteomes" id="UP000437068">
    <property type="component" value="Unassembled WGS sequence"/>
</dbReference>
<evidence type="ECO:0000256" key="2">
    <source>
        <dbReference type="ARBA" id="ARBA00004477"/>
    </source>
</evidence>
<evidence type="ECO:0000313" key="23">
    <source>
        <dbReference type="Proteomes" id="UP000433483"/>
    </source>
</evidence>
<dbReference type="EMBL" id="QXGE01000693">
    <property type="protein sequence ID" value="KAE9305740.1"/>
    <property type="molecule type" value="Genomic_DNA"/>
</dbReference>
<evidence type="ECO:0000256" key="6">
    <source>
        <dbReference type="ARBA" id="ARBA00022824"/>
    </source>
</evidence>
<dbReference type="EMBL" id="QXGB01000699">
    <property type="protein sequence ID" value="KAE9206634.1"/>
    <property type="molecule type" value="Genomic_DNA"/>
</dbReference>
<evidence type="ECO:0000313" key="30">
    <source>
        <dbReference type="Proteomes" id="UP000486351"/>
    </source>
</evidence>
<evidence type="ECO:0000313" key="18">
    <source>
        <dbReference type="EMBL" id="KAE9214398.1"/>
    </source>
</evidence>
<comment type="similarity">
    <text evidence="3">Belongs to the OST3/OST6 family.</text>
</comment>
<sequence length="396" mass="44076">MRWARPAATLIAALCGANATSSPLPGSPLQPVEGSALFALKDSVDSSLVWAEYERFLLSRSRVTPLLLYFSPGSCFNGEDEADDGDDDSQVQSGPDSSTTAGEFCSRHAELVESALERAAETLSSPQLPVVRVDVHAWPKMMHYHLVSSTPSLLWMPGRSSGRFQRYPHVETNFLDLSVNGSLFTGKLSGIDFSVDQASMQQNEMAKDALAREVEAFVRLSKERSGYLVRNARGGFSPTVPVSRSPGDDAFSVLELIPILGFLAFVAFAVNENREFVLGVVRTRVFWFVLCLGVIYVALSGLFHSIIHQRAWYYFGRVHGFVFVYPSSRRQFVLEGLVNGTWSFWLSLAAMSISDVAPTLRSRLAREDLLRWSLLLVVVSYMALYLTFLMKYRWLA</sequence>
<feature type="compositionally biased region" description="Acidic residues" evidence="9">
    <location>
        <begin position="79"/>
        <end position="89"/>
    </location>
</feature>
<evidence type="ECO:0000313" key="26">
    <source>
        <dbReference type="Proteomes" id="UP000440732"/>
    </source>
</evidence>
<evidence type="ECO:0000256" key="3">
    <source>
        <dbReference type="ARBA" id="ARBA00009561"/>
    </source>
</evidence>
<evidence type="ECO:0000313" key="19">
    <source>
        <dbReference type="EMBL" id="KAE9225535.1"/>
    </source>
</evidence>
<comment type="subcellular location">
    <subcellularLocation>
        <location evidence="2">Endoplasmic reticulum membrane</location>
        <topology evidence="2">Multi-pass membrane protein</topology>
    </subcellularLocation>
</comment>
<evidence type="ECO:0000256" key="11">
    <source>
        <dbReference type="SAM" id="SignalP"/>
    </source>
</evidence>
<evidence type="ECO:0000256" key="9">
    <source>
        <dbReference type="SAM" id="MobiDB-lite"/>
    </source>
</evidence>
<dbReference type="Proteomes" id="UP000488956">
    <property type="component" value="Unassembled WGS sequence"/>
</dbReference>
<feature type="region of interest" description="Disordered" evidence="9">
    <location>
        <begin position="79"/>
        <end position="103"/>
    </location>
</feature>
<dbReference type="Pfam" id="PF04756">
    <property type="entry name" value="OST3_OST6"/>
    <property type="match status" value="1"/>
</dbReference>
<keyword evidence="4 10" id="KW-0812">Transmembrane</keyword>
<keyword evidence="7 10" id="KW-1133">Transmembrane helix</keyword>
<dbReference type="OrthoDB" id="61749at2759"/>
<accession>A0A6A3JT15</accession>
<dbReference type="EMBL" id="QXGF01000765">
    <property type="protein sequence ID" value="KAE8935886.1"/>
    <property type="molecule type" value="Genomic_DNA"/>
</dbReference>
<evidence type="ECO:0000313" key="29">
    <source>
        <dbReference type="Proteomes" id="UP000476176"/>
    </source>
</evidence>
<dbReference type="EMBL" id="QXGA01000680">
    <property type="protein sequence ID" value="KAE9142647.1"/>
    <property type="molecule type" value="Genomic_DNA"/>
</dbReference>
<dbReference type="EMBL" id="QXFY01000983">
    <property type="protein sequence ID" value="KAE9331768.1"/>
    <property type="molecule type" value="Genomic_DNA"/>
</dbReference>
<dbReference type="InterPro" id="IPR021149">
    <property type="entry name" value="OligosaccharylTrfase_OST3/OST6"/>
</dbReference>
<dbReference type="Proteomes" id="UP000440732">
    <property type="component" value="Unassembled WGS sequence"/>
</dbReference>
<evidence type="ECO:0000313" key="16">
    <source>
        <dbReference type="EMBL" id="KAE9142647.1"/>
    </source>
</evidence>
<dbReference type="PANTHER" id="PTHR12692:SF0">
    <property type="entry name" value="GH11935P"/>
    <property type="match status" value="1"/>
</dbReference>
<evidence type="ECO:0000256" key="8">
    <source>
        <dbReference type="ARBA" id="ARBA00023136"/>
    </source>
</evidence>
<protein>
    <submittedName>
        <fullName evidence="13">Uncharacterized protein</fullName>
    </submittedName>
</protein>
<feature type="transmembrane region" description="Helical" evidence="10">
    <location>
        <begin position="372"/>
        <end position="390"/>
    </location>
</feature>
<dbReference type="Proteomes" id="UP000460718">
    <property type="component" value="Unassembled WGS sequence"/>
</dbReference>
<comment type="function">
    <text evidence="1">Subunit of the oligosaccharyl transferase (OST) complex that catalyzes the initial transfer of a defined glycan (Glc(3)Man(9)GlcNAc(2) in eukaryotes) from the lipid carrier dolichol-pyrophosphate to an asparagine residue within an Asn-X-Ser/Thr consensus motif in nascent polypeptide chains, the first step in protein N-glycosylation. N-glycosylation occurs cotranslationally and the complex associates with the Sec61 complex at the channel-forming translocon complex that mediates protein translocation across the endoplasmic reticulum (ER). All subunits are required for a maximal enzyme activity.</text>
</comment>
<evidence type="ECO:0000256" key="1">
    <source>
        <dbReference type="ARBA" id="ARBA00002791"/>
    </source>
</evidence>
<evidence type="ECO:0000256" key="7">
    <source>
        <dbReference type="ARBA" id="ARBA00022989"/>
    </source>
</evidence>
<gene>
    <name evidence="20" type="ORF">PF001_g12459</name>
    <name evidence="19" type="ORF">PF002_g14382</name>
    <name evidence="18" type="ORF">PF004_g15050</name>
    <name evidence="17" type="ORF">PF005_g12937</name>
    <name evidence="16" type="ORF">PF006_g12263</name>
    <name evidence="15" type="ORF">PF007_g12655</name>
    <name evidence="21" type="ORF">PF008_g15270</name>
    <name evidence="12" type="ORF">PF009_g14184</name>
    <name evidence="14" type="ORF">PF010_g15534</name>
    <name evidence="13" type="ORF">PF011_g15039</name>
</gene>
<dbReference type="Proteomes" id="UP000476176">
    <property type="component" value="Unassembled WGS sequence"/>
</dbReference>
<evidence type="ECO:0000313" key="15">
    <source>
        <dbReference type="EMBL" id="KAE9108443.1"/>
    </source>
</evidence>
<dbReference type="EMBL" id="QXFX01001017">
    <property type="protein sequence ID" value="KAE9098513.1"/>
    <property type="molecule type" value="Genomic_DNA"/>
</dbReference>
<keyword evidence="23" id="KW-1185">Reference proteome</keyword>
<dbReference type="Proteomes" id="UP000486351">
    <property type="component" value="Unassembled WGS sequence"/>
</dbReference>
<keyword evidence="6" id="KW-0256">Endoplasmic reticulum</keyword>